<keyword evidence="1" id="KW-0677">Repeat</keyword>
<evidence type="ECO:0000259" key="5">
    <source>
        <dbReference type="PROSITE" id="PS50102"/>
    </source>
</evidence>
<evidence type="ECO:0000256" key="1">
    <source>
        <dbReference type="ARBA" id="ARBA00022737"/>
    </source>
</evidence>
<proteinExistence type="predicted"/>
<gene>
    <name evidence="6" type="ORF">OSTQU699_LOCUS3666</name>
</gene>
<feature type="domain" description="RRM" evidence="5">
    <location>
        <begin position="324"/>
        <end position="401"/>
    </location>
</feature>
<feature type="domain" description="RRM" evidence="5">
    <location>
        <begin position="127"/>
        <end position="206"/>
    </location>
</feature>
<evidence type="ECO:0000313" key="7">
    <source>
        <dbReference type="Proteomes" id="UP000708148"/>
    </source>
</evidence>
<evidence type="ECO:0000256" key="4">
    <source>
        <dbReference type="SAM" id="MobiDB-lite"/>
    </source>
</evidence>
<feature type="domain" description="RRM" evidence="5">
    <location>
        <begin position="35"/>
        <end position="113"/>
    </location>
</feature>
<dbReference type="SMART" id="SM00360">
    <property type="entry name" value="RRM"/>
    <property type="match status" value="3"/>
</dbReference>
<dbReference type="GO" id="GO:1990904">
    <property type="term" value="C:ribonucleoprotein complex"/>
    <property type="evidence" value="ECO:0007669"/>
    <property type="project" value="InterPro"/>
</dbReference>
<accession>A0A8S1ITI2</accession>
<dbReference type="Pfam" id="PF00076">
    <property type="entry name" value="RRM_1"/>
    <property type="match status" value="3"/>
</dbReference>
<dbReference type="Proteomes" id="UP000708148">
    <property type="component" value="Unassembled WGS sequence"/>
</dbReference>
<sequence length="408" mass="42485">MHQMGPALDAAATGPGTLNGASPRAPGPNDAGAHSNLYIKNIPQEVDEQTLQAIFQPFGPIECCRVQRNPRNTTGLTFGFVKFQSVDQALSAIAGLNGATVANSVLEVRLADADPAEKAATGHTPSDNLYVRNLPAHWRDADLRALFAAHGTVADCRILPNQEHHRGLQALVRMACVEEAARAIAALNGTPPGGGAEILLVRYADTAEEKARRKAKHENSQNNRYAPYHAKSLKMARGPAPPTAVANGAYPAAVLPAVPQAVAQAPYCAYPPVGSAQDPAIPPQAPAYPGYPPPPAGHACGAPDPTAAAYYGAAYAAPAPQAPSSVYVKNLPHDADKLFLYEKFAPFGSITSVKAMLDEGGRCKGVGFVNFADGTGALAAVQGLHGQQCGEKALHVSLQTHRGSRGSG</sequence>
<keyword evidence="7" id="KW-1185">Reference proteome</keyword>
<dbReference type="InterPro" id="IPR035979">
    <property type="entry name" value="RBD_domain_sf"/>
</dbReference>
<dbReference type="SUPFAM" id="SSF54928">
    <property type="entry name" value="RNA-binding domain, RBD"/>
    <property type="match status" value="2"/>
</dbReference>
<dbReference type="AlphaFoldDB" id="A0A8S1ITI2"/>
<dbReference type="PRINTS" id="PR00961">
    <property type="entry name" value="HUDSXLRNA"/>
</dbReference>
<evidence type="ECO:0000313" key="6">
    <source>
        <dbReference type="EMBL" id="CAD7698305.1"/>
    </source>
</evidence>
<dbReference type="PANTHER" id="PTHR24012">
    <property type="entry name" value="RNA BINDING PROTEIN"/>
    <property type="match status" value="1"/>
</dbReference>
<organism evidence="6 7">
    <name type="scientific">Ostreobium quekettii</name>
    <dbReference type="NCBI Taxonomy" id="121088"/>
    <lineage>
        <taxon>Eukaryota</taxon>
        <taxon>Viridiplantae</taxon>
        <taxon>Chlorophyta</taxon>
        <taxon>core chlorophytes</taxon>
        <taxon>Ulvophyceae</taxon>
        <taxon>TCBD clade</taxon>
        <taxon>Bryopsidales</taxon>
        <taxon>Ostreobineae</taxon>
        <taxon>Ostreobiaceae</taxon>
        <taxon>Ostreobium</taxon>
    </lineage>
</organism>
<dbReference type="InterPro" id="IPR012677">
    <property type="entry name" value="Nucleotide-bd_a/b_plait_sf"/>
</dbReference>
<evidence type="ECO:0000256" key="3">
    <source>
        <dbReference type="PROSITE-ProRule" id="PRU00176"/>
    </source>
</evidence>
<dbReference type="GO" id="GO:0003723">
    <property type="term" value="F:RNA binding"/>
    <property type="evidence" value="ECO:0007669"/>
    <property type="project" value="UniProtKB-UniRule"/>
</dbReference>
<dbReference type="InterPro" id="IPR000504">
    <property type="entry name" value="RRM_dom"/>
</dbReference>
<name>A0A8S1ITI2_9CHLO</name>
<evidence type="ECO:0000256" key="2">
    <source>
        <dbReference type="ARBA" id="ARBA00022884"/>
    </source>
</evidence>
<comment type="caution">
    <text evidence="6">The sequence shown here is derived from an EMBL/GenBank/DDBJ whole genome shotgun (WGS) entry which is preliminary data.</text>
</comment>
<dbReference type="OrthoDB" id="266138at2759"/>
<reference evidence="6" key="1">
    <citation type="submission" date="2020-12" db="EMBL/GenBank/DDBJ databases">
        <authorList>
            <person name="Iha C."/>
        </authorList>
    </citation>
    <scope>NUCLEOTIDE SEQUENCE</scope>
</reference>
<dbReference type="InterPro" id="IPR002343">
    <property type="entry name" value="Hud_Sxl_RNA"/>
</dbReference>
<feature type="region of interest" description="Disordered" evidence="4">
    <location>
        <begin position="1"/>
        <end position="35"/>
    </location>
</feature>
<dbReference type="EMBL" id="CAJHUC010000807">
    <property type="protein sequence ID" value="CAD7698305.1"/>
    <property type="molecule type" value="Genomic_DNA"/>
</dbReference>
<protein>
    <recommendedName>
        <fullName evidence="5">RRM domain-containing protein</fullName>
    </recommendedName>
</protein>
<dbReference type="CDD" id="cd00590">
    <property type="entry name" value="RRM_SF"/>
    <property type="match status" value="2"/>
</dbReference>
<dbReference type="PROSITE" id="PS50102">
    <property type="entry name" value="RRM"/>
    <property type="match status" value="3"/>
</dbReference>
<dbReference type="Gene3D" id="3.30.70.330">
    <property type="match status" value="3"/>
</dbReference>
<keyword evidence="2 3" id="KW-0694">RNA-binding</keyword>